<dbReference type="InterPro" id="IPR036513">
    <property type="entry name" value="STAS_dom_sf"/>
</dbReference>
<sequence>MVLQPKIPGSVKFGKLVINSSTFPPTLTAMILTTILGNIVYKAVGHPIKLIGDIAHFPGNLPQPHIPKWNRLDIVFQYSFMLALVGLMESVMTWQMMQNILKKNLSPDDSKWEAISQGVGNLWATMFNSVGGCVMVGQSYINLMNGAKGRLSTIVASFGILLIVSVAGPAIEMIPVATLTGIMFIVVIRSFQWKTFSYIAKLSIPKSDIACIILVTTLAVATNLAIAVIAGIAWNSIFYAWKSTHHIKIEHVQINESTVKFIIHGYIFFGSSNKLTQYFGNKEISDIITSNNTIVIDFDNSRIYDSSAIEFLKSIVHTGKELILINFDEFSLSTIEMSYKLRKCADQYSVEESNEVLK</sequence>
<dbReference type="InterPro" id="IPR002645">
    <property type="entry name" value="STAS_dom"/>
</dbReference>
<keyword evidence="4 5" id="KW-0472">Membrane</keyword>
<feature type="transmembrane region" description="Helical" evidence="5">
    <location>
        <begin position="75"/>
        <end position="94"/>
    </location>
</feature>
<dbReference type="OrthoDB" id="288203at2759"/>
<dbReference type="GO" id="GO:0016020">
    <property type="term" value="C:membrane"/>
    <property type="evidence" value="ECO:0007669"/>
    <property type="project" value="UniProtKB-SubCell"/>
</dbReference>
<feature type="transmembrane region" description="Helical" evidence="5">
    <location>
        <begin position="22"/>
        <end position="41"/>
    </location>
</feature>
<protein>
    <recommendedName>
        <fullName evidence="6">STAS domain-containing protein</fullName>
    </recommendedName>
</protein>
<dbReference type="STRING" id="796925.A0A137P3E0"/>
<evidence type="ECO:0000313" key="7">
    <source>
        <dbReference type="EMBL" id="KXN69542.1"/>
    </source>
</evidence>
<keyword evidence="3 5" id="KW-1133">Transmembrane helix</keyword>
<comment type="subcellular location">
    <subcellularLocation>
        <location evidence="1">Membrane</location>
        <topology evidence="1">Multi-pass membrane protein</topology>
    </subcellularLocation>
</comment>
<evidence type="ECO:0000256" key="3">
    <source>
        <dbReference type="ARBA" id="ARBA00022989"/>
    </source>
</evidence>
<dbReference type="OMA" id="WPCALSI"/>
<dbReference type="PANTHER" id="PTHR43310">
    <property type="entry name" value="SULFATE TRANSPORTER YBAR-RELATED"/>
    <property type="match status" value="1"/>
</dbReference>
<evidence type="ECO:0000313" key="8">
    <source>
        <dbReference type="Proteomes" id="UP000070444"/>
    </source>
</evidence>
<dbReference type="PROSITE" id="PS50801">
    <property type="entry name" value="STAS"/>
    <property type="match status" value="1"/>
</dbReference>
<accession>A0A137P3E0</accession>
<name>A0A137P3E0_CONC2</name>
<dbReference type="EMBL" id="KQ964530">
    <property type="protein sequence ID" value="KXN69542.1"/>
    <property type="molecule type" value="Genomic_DNA"/>
</dbReference>
<feature type="transmembrane region" description="Helical" evidence="5">
    <location>
        <begin position="114"/>
        <end position="137"/>
    </location>
</feature>
<evidence type="ECO:0000256" key="1">
    <source>
        <dbReference type="ARBA" id="ARBA00004141"/>
    </source>
</evidence>
<feature type="transmembrane region" description="Helical" evidence="5">
    <location>
        <begin position="212"/>
        <end position="234"/>
    </location>
</feature>
<gene>
    <name evidence="7" type="ORF">CONCODRAFT_71352</name>
</gene>
<dbReference type="InterPro" id="IPR011547">
    <property type="entry name" value="SLC26A/SulP_dom"/>
</dbReference>
<evidence type="ECO:0000256" key="2">
    <source>
        <dbReference type="ARBA" id="ARBA00022692"/>
    </source>
</evidence>
<feature type="transmembrane region" description="Helical" evidence="5">
    <location>
        <begin position="149"/>
        <end position="167"/>
    </location>
</feature>
<dbReference type="Gene3D" id="3.30.750.24">
    <property type="entry name" value="STAS domain"/>
    <property type="match status" value="1"/>
</dbReference>
<reference evidence="7 8" key="1">
    <citation type="journal article" date="2015" name="Genome Biol. Evol.">
        <title>Phylogenomic analyses indicate that early fungi evolved digesting cell walls of algal ancestors of land plants.</title>
        <authorList>
            <person name="Chang Y."/>
            <person name="Wang S."/>
            <person name="Sekimoto S."/>
            <person name="Aerts A.L."/>
            <person name="Choi C."/>
            <person name="Clum A."/>
            <person name="LaButti K.M."/>
            <person name="Lindquist E.A."/>
            <person name="Yee Ngan C."/>
            <person name="Ohm R.A."/>
            <person name="Salamov A.A."/>
            <person name="Grigoriev I.V."/>
            <person name="Spatafora J.W."/>
            <person name="Berbee M.L."/>
        </authorList>
    </citation>
    <scope>NUCLEOTIDE SEQUENCE [LARGE SCALE GENOMIC DNA]</scope>
    <source>
        <strain evidence="7 8">NRRL 28638</strain>
    </source>
</reference>
<evidence type="ECO:0000256" key="5">
    <source>
        <dbReference type="SAM" id="Phobius"/>
    </source>
</evidence>
<dbReference type="Proteomes" id="UP000070444">
    <property type="component" value="Unassembled WGS sequence"/>
</dbReference>
<keyword evidence="8" id="KW-1185">Reference proteome</keyword>
<dbReference type="Pfam" id="PF00916">
    <property type="entry name" value="Sulfate_transp"/>
    <property type="match status" value="1"/>
</dbReference>
<evidence type="ECO:0000259" key="6">
    <source>
        <dbReference type="PROSITE" id="PS50801"/>
    </source>
</evidence>
<feature type="transmembrane region" description="Helical" evidence="5">
    <location>
        <begin position="173"/>
        <end position="191"/>
    </location>
</feature>
<feature type="domain" description="STAS" evidence="6">
    <location>
        <begin position="248"/>
        <end position="358"/>
    </location>
</feature>
<dbReference type="SUPFAM" id="SSF52091">
    <property type="entry name" value="SpoIIaa-like"/>
    <property type="match status" value="1"/>
</dbReference>
<dbReference type="InterPro" id="IPR052706">
    <property type="entry name" value="Membrane-Transporter-like"/>
</dbReference>
<evidence type="ECO:0000256" key="4">
    <source>
        <dbReference type="ARBA" id="ARBA00023136"/>
    </source>
</evidence>
<dbReference type="PANTHER" id="PTHR43310:SF1">
    <property type="entry name" value="SULFATE TRANSPORTER YBAR-RELATED"/>
    <property type="match status" value="1"/>
</dbReference>
<proteinExistence type="predicted"/>
<keyword evidence="2 5" id="KW-0812">Transmembrane</keyword>
<organism evidence="7 8">
    <name type="scientific">Conidiobolus coronatus (strain ATCC 28846 / CBS 209.66 / NRRL 28638)</name>
    <name type="common">Delacroixia coronata</name>
    <dbReference type="NCBI Taxonomy" id="796925"/>
    <lineage>
        <taxon>Eukaryota</taxon>
        <taxon>Fungi</taxon>
        <taxon>Fungi incertae sedis</taxon>
        <taxon>Zoopagomycota</taxon>
        <taxon>Entomophthoromycotina</taxon>
        <taxon>Entomophthoromycetes</taxon>
        <taxon>Entomophthorales</taxon>
        <taxon>Ancylistaceae</taxon>
        <taxon>Conidiobolus</taxon>
    </lineage>
</organism>
<dbReference type="AlphaFoldDB" id="A0A137P3E0"/>